<dbReference type="RefSeq" id="WP_089004055.1">
    <property type="nucleotide sequence ID" value="NZ_JBEYAT010000026.1"/>
</dbReference>
<organism evidence="1 2">
    <name type="scientific">Micromonospora rifamycinica</name>
    <dbReference type="NCBI Taxonomy" id="291594"/>
    <lineage>
        <taxon>Bacteria</taxon>
        <taxon>Bacillati</taxon>
        <taxon>Actinomycetota</taxon>
        <taxon>Actinomycetes</taxon>
        <taxon>Micromonosporales</taxon>
        <taxon>Micromonosporaceae</taxon>
        <taxon>Micromonospora</taxon>
    </lineage>
</organism>
<reference evidence="2" key="1">
    <citation type="submission" date="2016-06" db="EMBL/GenBank/DDBJ databases">
        <authorList>
            <person name="Varghese N."/>
            <person name="Submissions Spin"/>
        </authorList>
    </citation>
    <scope>NUCLEOTIDE SEQUENCE [LARGE SCALE GENOMIC DNA]</scope>
    <source>
        <strain evidence="2">DSM 44983</strain>
    </source>
</reference>
<keyword evidence="2" id="KW-1185">Reference proteome</keyword>
<dbReference type="InterPro" id="IPR027417">
    <property type="entry name" value="P-loop_NTPase"/>
</dbReference>
<sequence length="1596" mass="176439">MTPKEAYRRDLAVACLVVLHEAAVNSRAAELADDLRTICEHGVDADVLTRVPTWLWRETSSGLQMILNAATEPEGDSSTAAEVAQALGEEVVADLLDLDAEQALPGRPVAPTVIVTTGDDRHVAISLWPPDARHPWFRPAEPPEETTMAIRRVLAPFESLADLPIDLDLEAGYLWPAHVAGRPTLGLHTALVALARATGLSNVPATLVAIGDLDEKGGFTVPPDTAASATDHLACAVLMRGSQGWQLTEADGTVRTAAGDDLDTAAALVWGDEWTAWKREQHRRELELLGWAVVDPSGPSPHHLVPETDVQQVNRLFTLFHQAIQAKINTVAVLGGPPSSGKSVIVRCLAARLAQQRKNPPLTRIIASTTHELPNREVALRIGRHALGMDEAIGARRRLLVLDDLHPVGDGNVDALLPYLSHALGCSILGVLQYDVNSNEEWQTDHINVVTAVVGRQAMRTFVEELCEAHPQRLDRAAGLAELNRPRPTADVRRLIQIMLGQNKLIDQFQALDEATRTVIATTAAWTLARGWYAHDLLGTLTAGQCAAFGLESDSNGTQWRLPSPDNCRAILTAYRAMRPETPAHRRMHPIDATMADLLLPGLLSALREGSPRTLTLLRGIRLHRNAVVAEVIRRSWDERILRRWIRHPETHPARIAELLVDLNVWLSEAVVKECLDTLIDRLGEQTDTFTVQDALVTIRCVRAYLAEITAWWRSVGDWIHDQVVDHLTRGNGSAGERFQLLRLTESFYDMTLQQVITEHAGNVLGGLDASQADDYYLVRRVRALQSRAERALRLDQTWFPIEQEAPVQALLAAEPPKNAGLHLIISWLALQQYFGEATWDNLLDEHEHRFVTAMRYTSPHEFSRAFNELKNHGATRANAVFHRAMKNNPRRKVQENQPFLQTVRALLHNAAPIEAAEMLRSIAAAHIHAAYILIYPRDDEPDNDFAARMADRAVELADAKGVGMLLSVTQSIDEIYVVQSGGFAQTLASHLGKDRVLGFLRDDPRPSVKYYLIKGISDAQVPFLRECLSAARDIVVDAITRGRKPWGPRLALRLGSNLETGQEFLLDLRDHLPLQAILEGMGPYSSPETQTEFHRLGRALFPEATERYATEFDIHAFLGPLAAAPPVPTIECCREVGRTLAEADHRDGGPAVVRAVDRMAGETNAWANRLTRTRRAEQMVQALNILLDIDRPTTRSALAELNRLDDDESESLLVWKARRAVFDSPTAAVALFKTLDDAEPGLGSLVYDHLREEPLLLQVLTYELQVLQSSSAQYAAIRHLAAIGVLPGRVDTEWMSQNFTAKLTLIAHRASPHVLTDIIRMFSIGKENWADRAVRLIDHAKLSARLRVGRSHDFAPAVRLAALLLDLGDRKGSDRIVGTLCDLGPGLVMQHLHLRESAILLELVTMLRPETITQLNQELRASIAARLSQPVVLDQREHWTEIGYACHFLQEAGGSPPDTRTPLVLPNVAHHAAVVWGLHSLPDSAWRSTALTEAADRLVSRPPAARTELFALLVVGARAEIDGPTIAGLSLRQIRVLHELGERNAALASLLAPAEEEIRRLLSTPVARISWDAHRLTESLARLGQQRDRVERPTG</sequence>
<dbReference type="OrthoDB" id="3359641at2"/>
<dbReference type="EMBL" id="LT607752">
    <property type="protein sequence ID" value="SCG63287.1"/>
    <property type="molecule type" value="Genomic_DNA"/>
</dbReference>
<gene>
    <name evidence="1" type="ORF">GA0070623_2978</name>
</gene>
<evidence type="ECO:0000313" key="1">
    <source>
        <dbReference type="EMBL" id="SCG63287.1"/>
    </source>
</evidence>
<protein>
    <submittedName>
        <fullName evidence="1">Uncharacterized protein</fullName>
    </submittedName>
</protein>
<dbReference type="Proteomes" id="UP000198226">
    <property type="component" value="Chromosome I"/>
</dbReference>
<name>A0A1C5IY53_9ACTN</name>
<evidence type="ECO:0000313" key="2">
    <source>
        <dbReference type="Proteomes" id="UP000198226"/>
    </source>
</evidence>
<proteinExistence type="predicted"/>
<accession>A0A1C5IY53</accession>
<dbReference type="SUPFAM" id="SSF52540">
    <property type="entry name" value="P-loop containing nucleoside triphosphate hydrolases"/>
    <property type="match status" value="1"/>
</dbReference>